<dbReference type="OrthoDB" id="9781415at2"/>
<keyword evidence="2" id="KW-1185">Reference proteome</keyword>
<evidence type="ECO:0000313" key="1">
    <source>
        <dbReference type="EMBL" id="SHH97870.1"/>
    </source>
</evidence>
<dbReference type="InterPro" id="IPR011009">
    <property type="entry name" value="Kinase-like_dom_sf"/>
</dbReference>
<evidence type="ECO:0008006" key="3">
    <source>
        <dbReference type="Google" id="ProtNLM"/>
    </source>
</evidence>
<reference evidence="1 2" key="1">
    <citation type="submission" date="2016-11" db="EMBL/GenBank/DDBJ databases">
        <authorList>
            <person name="Jaros S."/>
            <person name="Januszkiewicz K."/>
            <person name="Wedrychowicz H."/>
        </authorList>
    </citation>
    <scope>NUCLEOTIDE SEQUENCE [LARGE SCALE GENOMIC DNA]</scope>
    <source>
        <strain evidence="1 2">DSM 13106</strain>
    </source>
</reference>
<dbReference type="Proteomes" id="UP000184389">
    <property type="component" value="Unassembled WGS sequence"/>
</dbReference>
<accession>A0A1M5XDH2</accession>
<sequence length="291" mass="34034">MNIIEEVYKELIKLGLLNTNHIDLEEIQNKDGIYLFRIAYENKHFVLKYFLNDEYAREIKNYSILEELNIPTIKVYARTDRALLLEDLKRSKKYRLGKESDLMNTEVAKVLATWYVDLHTKGAKYIYENGSNLYREFDVVTRENIDLIKNKSNTSDNRVWDLILDNYDLIFSKIGDLEETLTYNDFYWTNLAVGNDGKEAMMFDYNLLGVGFRYNDIRNVCSSLSEEAGKVFIEEYGAIDEEEKIIDDGISTLVTLIFAYRRPKFPNWAEESLNTIHSGELEKAIESILDL</sequence>
<evidence type="ECO:0000313" key="2">
    <source>
        <dbReference type="Proteomes" id="UP000184389"/>
    </source>
</evidence>
<organism evidence="1 2">
    <name type="scientific">Sporanaerobacter acetigenes DSM 13106</name>
    <dbReference type="NCBI Taxonomy" id="1123281"/>
    <lineage>
        <taxon>Bacteria</taxon>
        <taxon>Bacillati</taxon>
        <taxon>Bacillota</taxon>
        <taxon>Tissierellia</taxon>
        <taxon>Tissierellales</taxon>
        <taxon>Sporanaerobacteraceae</taxon>
        <taxon>Sporanaerobacter</taxon>
    </lineage>
</organism>
<name>A0A1M5XDH2_9FIRM</name>
<dbReference type="STRING" id="1123281.SAMN02745180_01658"/>
<dbReference type="RefSeq" id="WP_072744317.1">
    <property type="nucleotide sequence ID" value="NZ_FQXR01000006.1"/>
</dbReference>
<proteinExistence type="predicted"/>
<dbReference type="EMBL" id="FQXR01000006">
    <property type="protein sequence ID" value="SHH97870.1"/>
    <property type="molecule type" value="Genomic_DNA"/>
</dbReference>
<dbReference type="SUPFAM" id="SSF56112">
    <property type="entry name" value="Protein kinase-like (PK-like)"/>
    <property type="match status" value="1"/>
</dbReference>
<dbReference type="AlphaFoldDB" id="A0A1M5XDH2"/>
<protein>
    <recommendedName>
        <fullName evidence="3">Phosphotransferase enzyme family protein</fullName>
    </recommendedName>
</protein>
<gene>
    <name evidence="1" type="ORF">SAMN02745180_01658</name>
</gene>